<reference evidence="2 3" key="1">
    <citation type="submission" date="2020-07" db="EMBL/GenBank/DDBJ databases">
        <authorList>
            <person name="Partida-Martinez L."/>
            <person name="Huntemann M."/>
            <person name="Clum A."/>
            <person name="Wang J."/>
            <person name="Palaniappan K."/>
            <person name="Ritter S."/>
            <person name="Chen I.-M."/>
            <person name="Stamatis D."/>
            <person name="Reddy T."/>
            <person name="O'Malley R."/>
            <person name="Daum C."/>
            <person name="Shapiro N."/>
            <person name="Ivanova N."/>
            <person name="Kyrpides N."/>
            <person name="Woyke T."/>
        </authorList>
    </citation>
    <scope>NUCLEOTIDE SEQUENCE [LARGE SCALE GENOMIC DNA]</scope>
    <source>
        <strain evidence="2 3">AS2.3</strain>
    </source>
</reference>
<comment type="caution">
    <text evidence="2">The sequence shown here is derived from an EMBL/GenBank/DDBJ whole genome shotgun (WGS) entry which is preliminary data.</text>
</comment>
<evidence type="ECO:0000313" key="2">
    <source>
        <dbReference type="EMBL" id="NYD90904.1"/>
    </source>
</evidence>
<dbReference type="RefSeq" id="WP_179509316.1">
    <property type="nucleotide sequence ID" value="NZ_JACCBY010000003.1"/>
</dbReference>
<dbReference type="EMBL" id="JACCBY010000003">
    <property type="protein sequence ID" value="NYD90904.1"/>
    <property type="molecule type" value="Genomic_DNA"/>
</dbReference>
<feature type="compositionally biased region" description="Basic and acidic residues" evidence="1">
    <location>
        <begin position="65"/>
        <end position="75"/>
    </location>
</feature>
<name>A0A7Y9K3D7_9SPHN</name>
<proteinExistence type="predicted"/>
<accession>A0A7Y9K3D7</accession>
<gene>
    <name evidence="2" type="ORF">HD841_002701</name>
</gene>
<organism evidence="2 3">
    <name type="scientific">Sphingomonas melonis</name>
    <dbReference type="NCBI Taxonomy" id="152682"/>
    <lineage>
        <taxon>Bacteria</taxon>
        <taxon>Pseudomonadati</taxon>
        <taxon>Pseudomonadota</taxon>
        <taxon>Alphaproteobacteria</taxon>
        <taxon>Sphingomonadales</taxon>
        <taxon>Sphingomonadaceae</taxon>
        <taxon>Sphingomonas</taxon>
    </lineage>
</organism>
<dbReference type="AlphaFoldDB" id="A0A7Y9K3D7"/>
<evidence type="ECO:0000256" key="1">
    <source>
        <dbReference type="SAM" id="MobiDB-lite"/>
    </source>
</evidence>
<evidence type="ECO:0000313" key="3">
    <source>
        <dbReference type="Proteomes" id="UP000517753"/>
    </source>
</evidence>
<keyword evidence="3" id="KW-1185">Reference proteome</keyword>
<dbReference type="Proteomes" id="UP000517753">
    <property type="component" value="Unassembled WGS sequence"/>
</dbReference>
<feature type="region of interest" description="Disordered" evidence="1">
    <location>
        <begin position="52"/>
        <end position="75"/>
    </location>
</feature>
<reference evidence="2 3" key="2">
    <citation type="submission" date="2020-08" db="EMBL/GenBank/DDBJ databases">
        <title>The Agave Microbiome: Exploring the role of microbial communities in plant adaptations to desert environments.</title>
        <authorList>
            <person name="Partida-Martinez L.P."/>
        </authorList>
    </citation>
    <scope>NUCLEOTIDE SEQUENCE [LARGE SCALE GENOMIC DNA]</scope>
    <source>
        <strain evidence="2 3">AS2.3</strain>
    </source>
</reference>
<protein>
    <submittedName>
        <fullName evidence="2">Uncharacterized protein</fullName>
    </submittedName>
</protein>
<sequence length="75" mass="7928">MLTLIALALATPQVCTEQTRTCRACTTRLGKPVCSTIGIACQPKLRRCTPTAPVAGKPKSVSGHEIARLHGREGT</sequence>